<dbReference type="InterPro" id="IPR058637">
    <property type="entry name" value="YknX-like_C"/>
</dbReference>
<dbReference type="Pfam" id="PF25893">
    <property type="entry name" value="HH_CzcB"/>
    <property type="match status" value="1"/>
</dbReference>
<dbReference type="PANTHER" id="PTHR30469:SF15">
    <property type="entry name" value="HLYD FAMILY OF SECRETION PROTEINS"/>
    <property type="match status" value="1"/>
</dbReference>
<dbReference type="Proteomes" id="UP000283433">
    <property type="component" value="Unassembled WGS sequence"/>
</dbReference>
<evidence type="ECO:0000256" key="2">
    <source>
        <dbReference type="SAM" id="Coils"/>
    </source>
</evidence>
<feature type="domain" description="CzcB-like barrel-sandwich hybrid" evidence="4">
    <location>
        <begin position="85"/>
        <end position="203"/>
    </location>
</feature>
<sequence>MKNILILSLVLFLAACGSEPKDKKAQLEKLKKEQAKISEQIADLEAQIGDDKEDVVKEVTVFDVQKSTFKNYIEIQGKVDAEQNVQVNPEAQGVITKIYASIGQHVSKGQVLAQIDDAVLRQNIAQLQTSLDLATNLYNRQKNLWDQKIGTEVQYLNAKSQKEGLEKQMAVLKQQAAMYKIKSPISGTIDEMDYKVGQAVQPGAPGIRVVNANDLKAKAQVSETYAGRINQGDEVLVILPDASDSVKTRISFASKTIDPMSRSFNVEVKLPSRKTFRPNMISVLKIVDYTNKDATTVPIKAIQKSEKGDYLMLAVNGKAKKVDVKVGNVYNGMAEILEGISAGDKVVVAGLNGLSEGDTVSF</sequence>
<name>A0A419S689_9SPHI</name>
<reference evidence="6 7" key="1">
    <citation type="submission" date="2016-07" db="EMBL/GenBank/DDBJ databases">
        <title>Genome of Pelobium manganitolerans.</title>
        <authorList>
            <person name="Wu S."/>
            <person name="Wang G."/>
        </authorList>
    </citation>
    <scope>NUCLEOTIDE SEQUENCE [LARGE SCALE GENOMIC DNA]</scope>
    <source>
        <strain evidence="6 7">YS-25</strain>
    </source>
</reference>
<evidence type="ECO:0000259" key="4">
    <source>
        <dbReference type="Pfam" id="PF25973"/>
    </source>
</evidence>
<dbReference type="GO" id="GO:1990281">
    <property type="term" value="C:efflux pump complex"/>
    <property type="evidence" value="ECO:0007669"/>
    <property type="project" value="TreeGrafter"/>
</dbReference>
<proteinExistence type="inferred from homology"/>
<gene>
    <name evidence="6" type="ORF">BCY91_04690</name>
</gene>
<dbReference type="RefSeq" id="WP_120181860.1">
    <property type="nucleotide sequence ID" value="NZ_MBTA01000023.1"/>
</dbReference>
<dbReference type="Gene3D" id="2.40.50.100">
    <property type="match status" value="1"/>
</dbReference>
<evidence type="ECO:0000259" key="5">
    <source>
        <dbReference type="Pfam" id="PF25989"/>
    </source>
</evidence>
<dbReference type="GO" id="GO:0015562">
    <property type="term" value="F:efflux transmembrane transporter activity"/>
    <property type="evidence" value="ECO:0007669"/>
    <property type="project" value="TreeGrafter"/>
</dbReference>
<keyword evidence="7" id="KW-1185">Reference proteome</keyword>
<comment type="caution">
    <text evidence="6">The sequence shown here is derived from an EMBL/GenBank/DDBJ whole genome shotgun (WGS) entry which is preliminary data.</text>
</comment>
<dbReference type="PANTHER" id="PTHR30469">
    <property type="entry name" value="MULTIDRUG RESISTANCE PROTEIN MDTA"/>
    <property type="match status" value="1"/>
</dbReference>
<feature type="domain" description="YknX-like C-terminal permuted SH3-like" evidence="5">
    <location>
        <begin position="294"/>
        <end position="361"/>
    </location>
</feature>
<dbReference type="Gene3D" id="2.40.30.170">
    <property type="match status" value="1"/>
</dbReference>
<keyword evidence="2" id="KW-0175">Coiled coil</keyword>
<dbReference type="NCBIfam" id="TIGR01730">
    <property type="entry name" value="RND_mfp"/>
    <property type="match status" value="1"/>
</dbReference>
<dbReference type="SUPFAM" id="SSF111369">
    <property type="entry name" value="HlyD-like secretion proteins"/>
    <property type="match status" value="1"/>
</dbReference>
<dbReference type="EMBL" id="MBTA01000023">
    <property type="protein sequence ID" value="RKD16368.1"/>
    <property type="molecule type" value="Genomic_DNA"/>
</dbReference>
<dbReference type="InterPro" id="IPR058647">
    <property type="entry name" value="BSH_CzcB-like"/>
</dbReference>
<evidence type="ECO:0000256" key="1">
    <source>
        <dbReference type="ARBA" id="ARBA00009477"/>
    </source>
</evidence>
<dbReference type="Pfam" id="PF25973">
    <property type="entry name" value="BSH_CzcB"/>
    <property type="match status" value="1"/>
</dbReference>
<dbReference type="InterPro" id="IPR006143">
    <property type="entry name" value="RND_pump_MFP"/>
</dbReference>
<dbReference type="PROSITE" id="PS51257">
    <property type="entry name" value="PROKAR_LIPOPROTEIN"/>
    <property type="match status" value="1"/>
</dbReference>
<organism evidence="6 7">
    <name type="scientific">Pelobium manganitolerans</name>
    <dbReference type="NCBI Taxonomy" id="1842495"/>
    <lineage>
        <taxon>Bacteria</taxon>
        <taxon>Pseudomonadati</taxon>
        <taxon>Bacteroidota</taxon>
        <taxon>Sphingobacteriia</taxon>
        <taxon>Sphingobacteriales</taxon>
        <taxon>Sphingobacteriaceae</taxon>
        <taxon>Pelobium</taxon>
    </lineage>
</organism>
<dbReference type="OrthoDB" id="9806939at2"/>
<evidence type="ECO:0000313" key="6">
    <source>
        <dbReference type="EMBL" id="RKD16368.1"/>
    </source>
</evidence>
<protein>
    <submittedName>
        <fullName evidence="6">Efflux transporter periplasmic adaptor subunit</fullName>
    </submittedName>
</protein>
<feature type="domain" description="CzcB-like alpha-helical hairpin" evidence="3">
    <location>
        <begin position="120"/>
        <end position="175"/>
    </location>
</feature>
<dbReference type="InterPro" id="IPR058648">
    <property type="entry name" value="HH_CzcB-like"/>
</dbReference>
<dbReference type="Gene3D" id="2.40.420.20">
    <property type="match status" value="1"/>
</dbReference>
<dbReference type="AlphaFoldDB" id="A0A419S689"/>
<accession>A0A419S689</accession>
<feature type="coiled-coil region" evidence="2">
    <location>
        <begin position="155"/>
        <end position="182"/>
    </location>
</feature>
<dbReference type="Gene3D" id="1.10.287.470">
    <property type="entry name" value="Helix hairpin bin"/>
    <property type="match status" value="1"/>
</dbReference>
<evidence type="ECO:0000313" key="7">
    <source>
        <dbReference type="Proteomes" id="UP000283433"/>
    </source>
</evidence>
<dbReference type="Pfam" id="PF25989">
    <property type="entry name" value="YknX_C"/>
    <property type="match status" value="1"/>
</dbReference>
<evidence type="ECO:0000259" key="3">
    <source>
        <dbReference type="Pfam" id="PF25893"/>
    </source>
</evidence>
<comment type="similarity">
    <text evidence="1">Belongs to the membrane fusion protein (MFP) (TC 8.A.1) family.</text>
</comment>